<dbReference type="Proteomes" id="UP000249393">
    <property type="component" value="Unassembled WGS sequence"/>
</dbReference>
<organism evidence="1 2">
    <name type="scientific">Caulobacter segnis</name>
    <dbReference type="NCBI Taxonomy" id="88688"/>
    <lineage>
        <taxon>Bacteria</taxon>
        <taxon>Pseudomonadati</taxon>
        <taxon>Pseudomonadota</taxon>
        <taxon>Alphaproteobacteria</taxon>
        <taxon>Caulobacterales</taxon>
        <taxon>Caulobacteraceae</taxon>
        <taxon>Caulobacter</taxon>
    </lineage>
</organism>
<dbReference type="RefSeq" id="WP_304279349.1">
    <property type="nucleotide sequence ID" value="NZ_QFQZ01000047.1"/>
</dbReference>
<sequence length="102" mass="10997">MILEFLTATSVAASAIEVWTAGDDGLTQRFAENFRTATREIHGRPLNATVAQITPAPGGGWLTVVTFSREGEKLYTAKCARDEAEIQQCVLEAASAAKRLTQ</sequence>
<evidence type="ECO:0000313" key="2">
    <source>
        <dbReference type="Proteomes" id="UP000249393"/>
    </source>
</evidence>
<evidence type="ECO:0000313" key="1">
    <source>
        <dbReference type="EMBL" id="PZR33106.1"/>
    </source>
</evidence>
<accession>A0A2W5V8T8</accession>
<proteinExistence type="predicted"/>
<reference evidence="1 2" key="1">
    <citation type="submission" date="2017-08" db="EMBL/GenBank/DDBJ databases">
        <title>Infants hospitalized years apart are colonized by the same room-sourced microbial strains.</title>
        <authorList>
            <person name="Brooks B."/>
            <person name="Olm M.R."/>
            <person name="Firek B.A."/>
            <person name="Baker R."/>
            <person name="Thomas B.C."/>
            <person name="Morowitz M.J."/>
            <person name="Banfield J.F."/>
        </authorList>
    </citation>
    <scope>NUCLEOTIDE SEQUENCE [LARGE SCALE GENOMIC DNA]</scope>
    <source>
        <strain evidence="1">S2_003_000_R2_4</strain>
    </source>
</reference>
<protein>
    <submittedName>
        <fullName evidence="1">Uncharacterized protein</fullName>
    </submittedName>
</protein>
<gene>
    <name evidence="1" type="ORF">DI526_14500</name>
</gene>
<dbReference type="AlphaFoldDB" id="A0A2W5V8T8"/>
<name>A0A2W5V8T8_9CAUL</name>
<dbReference type="EMBL" id="QFQZ01000047">
    <property type="protein sequence ID" value="PZR33106.1"/>
    <property type="molecule type" value="Genomic_DNA"/>
</dbReference>
<comment type="caution">
    <text evidence="1">The sequence shown here is derived from an EMBL/GenBank/DDBJ whole genome shotgun (WGS) entry which is preliminary data.</text>
</comment>